<dbReference type="AlphaFoldDB" id="A0A1R2BJZ2"/>
<dbReference type="Proteomes" id="UP000187209">
    <property type="component" value="Unassembled WGS sequence"/>
</dbReference>
<accession>A0A1R2BJZ2</accession>
<dbReference type="OrthoDB" id="10439197at2759"/>
<name>A0A1R2BJZ2_9CILI</name>
<evidence type="ECO:0000313" key="1">
    <source>
        <dbReference type="EMBL" id="OMJ77093.1"/>
    </source>
</evidence>
<organism evidence="1 2">
    <name type="scientific">Stentor coeruleus</name>
    <dbReference type="NCBI Taxonomy" id="5963"/>
    <lineage>
        <taxon>Eukaryota</taxon>
        <taxon>Sar</taxon>
        <taxon>Alveolata</taxon>
        <taxon>Ciliophora</taxon>
        <taxon>Postciliodesmatophora</taxon>
        <taxon>Heterotrichea</taxon>
        <taxon>Heterotrichida</taxon>
        <taxon>Stentoridae</taxon>
        <taxon>Stentor</taxon>
    </lineage>
</organism>
<reference evidence="1 2" key="1">
    <citation type="submission" date="2016-11" db="EMBL/GenBank/DDBJ databases">
        <title>The macronuclear genome of Stentor coeruleus: a giant cell with tiny introns.</title>
        <authorList>
            <person name="Slabodnick M."/>
            <person name="Ruby J.G."/>
            <person name="Reiff S.B."/>
            <person name="Swart E.C."/>
            <person name="Gosai S."/>
            <person name="Prabakaran S."/>
            <person name="Witkowska E."/>
            <person name="Larue G.E."/>
            <person name="Fisher S."/>
            <person name="Freeman R.M."/>
            <person name="Gunawardena J."/>
            <person name="Chu W."/>
            <person name="Stover N.A."/>
            <person name="Gregory B.D."/>
            <person name="Nowacki M."/>
            <person name="Derisi J."/>
            <person name="Roy S.W."/>
            <person name="Marshall W.F."/>
            <person name="Sood P."/>
        </authorList>
    </citation>
    <scope>NUCLEOTIDE SEQUENCE [LARGE SCALE GENOMIC DNA]</scope>
    <source>
        <strain evidence="1">WM001</strain>
    </source>
</reference>
<evidence type="ECO:0000313" key="2">
    <source>
        <dbReference type="Proteomes" id="UP000187209"/>
    </source>
</evidence>
<protein>
    <submittedName>
        <fullName evidence="1">Uncharacterized protein</fullName>
    </submittedName>
</protein>
<proteinExistence type="predicted"/>
<comment type="caution">
    <text evidence="1">The sequence shown here is derived from an EMBL/GenBank/DDBJ whole genome shotgun (WGS) entry which is preliminary data.</text>
</comment>
<sequence length="139" mass="16149">MSNPLVAFKNKYFKIPDCWRGLLILGGVLIVDKYIMDYFINHHIFGDDGLGGDILVIKSRVDHHEAEFREARKKYYWHQKSGRYYLPGSMAINTKLDYKTLSYNNSHLDSWVDPKTIPSGHNPENNTFSFCAAENFNKE</sequence>
<gene>
    <name evidence="1" type="ORF">SteCoe_23363</name>
</gene>
<keyword evidence="2" id="KW-1185">Reference proteome</keyword>
<dbReference type="EMBL" id="MPUH01000593">
    <property type="protein sequence ID" value="OMJ77093.1"/>
    <property type="molecule type" value="Genomic_DNA"/>
</dbReference>